<keyword evidence="3" id="KW-1185">Reference proteome</keyword>
<dbReference type="Proteomes" id="UP000799640">
    <property type="component" value="Unassembled WGS sequence"/>
</dbReference>
<evidence type="ECO:0000313" key="3">
    <source>
        <dbReference type="Proteomes" id="UP000799640"/>
    </source>
</evidence>
<proteinExistence type="predicted"/>
<accession>A0A6G1HXB4</accession>
<name>A0A6G1HXB4_9PEZI</name>
<organism evidence="2 3">
    <name type="scientific">Trichodelitschia bisporula</name>
    <dbReference type="NCBI Taxonomy" id="703511"/>
    <lineage>
        <taxon>Eukaryota</taxon>
        <taxon>Fungi</taxon>
        <taxon>Dikarya</taxon>
        <taxon>Ascomycota</taxon>
        <taxon>Pezizomycotina</taxon>
        <taxon>Dothideomycetes</taxon>
        <taxon>Dothideomycetes incertae sedis</taxon>
        <taxon>Phaeotrichales</taxon>
        <taxon>Phaeotrichaceae</taxon>
        <taxon>Trichodelitschia</taxon>
    </lineage>
</organism>
<sequence>MAMYNAGCSHPPTQDSHRCEMRFTASLPGSLAGWRWASRPRSLRTDGLTVYEIPSLMALSKGLKCHAPRVSSSRASSMSYDGSSDGSTTPTGPEPTDGRYTYRPITARDPDVPGILRVPGEIMNLILSQLADHNRLVLALSSQTLYIRISPTPALRLFTWCGMKIYETIWGAFGRTPRTTRWCFLCQMHRPLLAPLLPGAPLLLPFFVNEEAGAMVEIPGGVVCARHARQRMFHPYYMHANKLASREWYRIRGWWCMHCSSIWTKDGPFTCASDHFGRWCRCKCKCPVQEVVLFTRCSGVKGGGLVWERDIFPKIPIFSATDGPPVVVTMR</sequence>
<dbReference type="AlphaFoldDB" id="A0A6G1HXB4"/>
<protein>
    <submittedName>
        <fullName evidence="2">Uncharacterized protein</fullName>
    </submittedName>
</protein>
<evidence type="ECO:0000256" key="1">
    <source>
        <dbReference type="SAM" id="MobiDB-lite"/>
    </source>
</evidence>
<reference evidence="2" key="1">
    <citation type="journal article" date="2020" name="Stud. Mycol.">
        <title>101 Dothideomycetes genomes: a test case for predicting lifestyles and emergence of pathogens.</title>
        <authorList>
            <person name="Haridas S."/>
            <person name="Albert R."/>
            <person name="Binder M."/>
            <person name="Bloem J."/>
            <person name="Labutti K."/>
            <person name="Salamov A."/>
            <person name="Andreopoulos B."/>
            <person name="Baker S."/>
            <person name="Barry K."/>
            <person name="Bills G."/>
            <person name="Bluhm B."/>
            <person name="Cannon C."/>
            <person name="Castanera R."/>
            <person name="Culley D."/>
            <person name="Daum C."/>
            <person name="Ezra D."/>
            <person name="Gonzalez J."/>
            <person name="Henrissat B."/>
            <person name="Kuo A."/>
            <person name="Liang C."/>
            <person name="Lipzen A."/>
            <person name="Lutzoni F."/>
            <person name="Magnuson J."/>
            <person name="Mondo S."/>
            <person name="Nolan M."/>
            <person name="Ohm R."/>
            <person name="Pangilinan J."/>
            <person name="Park H.-J."/>
            <person name="Ramirez L."/>
            <person name="Alfaro M."/>
            <person name="Sun H."/>
            <person name="Tritt A."/>
            <person name="Yoshinaga Y."/>
            <person name="Zwiers L.-H."/>
            <person name="Turgeon B."/>
            <person name="Goodwin S."/>
            <person name="Spatafora J."/>
            <person name="Crous P."/>
            <person name="Grigoriev I."/>
        </authorList>
    </citation>
    <scope>NUCLEOTIDE SEQUENCE</scope>
    <source>
        <strain evidence="2">CBS 262.69</strain>
    </source>
</reference>
<feature type="compositionally biased region" description="Low complexity" evidence="1">
    <location>
        <begin position="73"/>
        <end position="99"/>
    </location>
</feature>
<dbReference type="EMBL" id="ML996694">
    <property type="protein sequence ID" value="KAF2400652.1"/>
    <property type="molecule type" value="Genomic_DNA"/>
</dbReference>
<gene>
    <name evidence="2" type="ORF">EJ06DRAFT_401465</name>
</gene>
<evidence type="ECO:0000313" key="2">
    <source>
        <dbReference type="EMBL" id="KAF2400652.1"/>
    </source>
</evidence>
<feature type="region of interest" description="Disordered" evidence="1">
    <location>
        <begin position="73"/>
        <end position="104"/>
    </location>
</feature>